<dbReference type="AlphaFoldDB" id="A0A0H5QZS0"/>
<protein>
    <submittedName>
        <fullName evidence="1">Uncharacterized protein</fullName>
    </submittedName>
</protein>
<name>A0A0H5QZS0_9EUKA</name>
<dbReference type="EMBL" id="HACM01006764">
    <property type="protein sequence ID" value="CRZ07206.1"/>
    <property type="molecule type" value="Transcribed_RNA"/>
</dbReference>
<sequence length="136" mass="15339">MLGQQQSSRTRKQLETPHEAFVVWGSRDRPMRVKWQIRLNRSKLITGIGHVIFTNVLCWVVPSNMDNILISPSNIGPYRPEPRSSIRRSIPSSSAIQSLGYVHVRFSVCIRHVTPSHVNNGGVSGTFDSEIESEDD</sequence>
<accession>A0A0H5QZS0</accession>
<feature type="non-terminal residue" evidence="1">
    <location>
        <position position="136"/>
    </location>
</feature>
<evidence type="ECO:0000313" key="1">
    <source>
        <dbReference type="EMBL" id="CRZ07206.1"/>
    </source>
</evidence>
<organism evidence="1">
    <name type="scientific">Spongospora subterranea</name>
    <dbReference type="NCBI Taxonomy" id="70186"/>
    <lineage>
        <taxon>Eukaryota</taxon>
        <taxon>Sar</taxon>
        <taxon>Rhizaria</taxon>
        <taxon>Endomyxa</taxon>
        <taxon>Phytomyxea</taxon>
        <taxon>Plasmodiophorida</taxon>
        <taxon>Plasmodiophoridae</taxon>
        <taxon>Spongospora</taxon>
    </lineage>
</organism>
<reference evidence="1" key="1">
    <citation type="submission" date="2015-04" db="EMBL/GenBank/DDBJ databases">
        <title>The genome sequence of the plant pathogenic Rhizarian Plasmodiophora brassicae reveals insights in its biotrophic life cycle and the origin of chitin synthesis.</title>
        <authorList>
            <person name="Schwelm A."/>
            <person name="Fogelqvist J."/>
            <person name="Knaust A."/>
            <person name="Julke S."/>
            <person name="Lilja T."/>
            <person name="Dhandapani V."/>
            <person name="Bonilla-Rosso G."/>
            <person name="Karlsson M."/>
            <person name="Shevchenko A."/>
            <person name="Choi S.R."/>
            <person name="Kim H.G."/>
            <person name="Park J.Y."/>
            <person name="Lim Y.P."/>
            <person name="Ludwig-Muller J."/>
            <person name="Dixelius C."/>
        </authorList>
    </citation>
    <scope>NUCLEOTIDE SEQUENCE</scope>
    <source>
        <tissue evidence="1">Potato root galls</tissue>
    </source>
</reference>
<proteinExistence type="predicted"/>